<protein>
    <submittedName>
        <fullName evidence="1">Uncharacterized protein</fullName>
    </submittedName>
</protein>
<reference evidence="1 2" key="1">
    <citation type="journal article" date="2022" name="DNA Res.">
        <title>Chromosomal-level genome assembly of the orchid tree Bauhinia variegata (Leguminosae; Cercidoideae) supports the allotetraploid origin hypothesis of Bauhinia.</title>
        <authorList>
            <person name="Zhong Y."/>
            <person name="Chen Y."/>
            <person name="Zheng D."/>
            <person name="Pang J."/>
            <person name="Liu Y."/>
            <person name="Luo S."/>
            <person name="Meng S."/>
            <person name="Qian L."/>
            <person name="Wei D."/>
            <person name="Dai S."/>
            <person name="Zhou R."/>
        </authorList>
    </citation>
    <scope>NUCLEOTIDE SEQUENCE [LARGE SCALE GENOMIC DNA]</scope>
    <source>
        <strain evidence="1">BV-YZ2020</strain>
    </source>
</reference>
<organism evidence="1 2">
    <name type="scientific">Bauhinia variegata</name>
    <name type="common">Purple orchid tree</name>
    <name type="synonym">Phanera variegata</name>
    <dbReference type="NCBI Taxonomy" id="167791"/>
    <lineage>
        <taxon>Eukaryota</taxon>
        <taxon>Viridiplantae</taxon>
        <taxon>Streptophyta</taxon>
        <taxon>Embryophyta</taxon>
        <taxon>Tracheophyta</taxon>
        <taxon>Spermatophyta</taxon>
        <taxon>Magnoliopsida</taxon>
        <taxon>eudicotyledons</taxon>
        <taxon>Gunneridae</taxon>
        <taxon>Pentapetalae</taxon>
        <taxon>rosids</taxon>
        <taxon>fabids</taxon>
        <taxon>Fabales</taxon>
        <taxon>Fabaceae</taxon>
        <taxon>Cercidoideae</taxon>
        <taxon>Cercideae</taxon>
        <taxon>Bauhiniinae</taxon>
        <taxon>Bauhinia</taxon>
    </lineage>
</organism>
<accession>A0ACB9Q996</accession>
<sequence length="499" mass="58211">MDTAISRYDTELRAAIEEAKPRKRSRTGFISSNNEKTEDVKPRKKFRRIMSRNDKQIEADKLLRTFIKKSPRKRIGIHSVSRRHVFPPPFFSKRFKLSSSFHSIWKLTVTRSGGRDKLRMHDLIQSMGKEVVKQDASSQLGEYSRLWNHKDIVDVLTKNSGSDSIQGIMFDPPQPENVEWCGTSFEKMNRLRILIIKNVNFSVAPKSLPNNLRMLEWNRYPSGSLPQGFYPKQIVILKLPNSQLISLNPLEALQAGIPFDVDMPRIHIPNWFDHRCKGGRLSFWFREMVYVKYSFAAVFKTSTSQTFSQSNEVRFEIRYDNNGSKFVSSDFYCENDCGIISRDSLAECTYDASDWNHVEIECRSLSPDYEIDECGVHMYKAFINMEDIRFECPIPSNSNMDTVMSKTDEEPRDMIEEAKPRKRSRRFMSSNDEKIDEGKPRKMCRRVGSRNGKQREASELPRRRFIKKRIGIHTGWRRKVLAPLLFSKLFKLSSPFHSI</sequence>
<evidence type="ECO:0000313" key="2">
    <source>
        <dbReference type="Proteomes" id="UP000828941"/>
    </source>
</evidence>
<evidence type="ECO:0000313" key="1">
    <source>
        <dbReference type="EMBL" id="KAI4356919.1"/>
    </source>
</evidence>
<comment type="caution">
    <text evidence="1">The sequence shown here is derived from an EMBL/GenBank/DDBJ whole genome shotgun (WGS) entry which is preliminary data.</text>
</comment>
<proteinExistence type="predicted"/>
<name>A0ACB9Q996_BAUVA</name>
<dbReference type="EMBL" id="CM039426">
    <property type="protein sequence ID" value="KAI4356919.1"/>
    <property type="molecule type" value="Genomic_DNA"/>
</dbReference>
<gene>
    <name evidence="1" type="ORF">L6164_000899</name>
</gene>
<keyword evidence="2" id="KW-1185">Reference proteome</keyword>
<dbReference type="Proteomes" id="UP000828941">
    <property type="component" value="Chromosome 1"/>
</dbReference>